<keyword evidence="3" id="KW-1185">Reference proteome</keyword>
<accession>A0A0J1EL14</accession>
<protein>
    <submittedName>
        <fullName evidence="2">Signal peptide protein</fullName>
    </submittedName>
</protein>
<comment type="caution">
    <text evidence="2">The sequence shown here is derived from an EMBL/GenBank/DDBJ whole genome shotgun (WGS) entry which is preliminary data.</text>
</comment>
<dbReference type="EMBL" id="LECT01000015">
    <property type="protein sequence ID" value="KLU06239.1"/>
    <property type="molecule type" value="Genomic_DNA"/>
</dbReference>
<dbReference type="RefSeq" id="WP_047813353.1">
    <property type="nucleotide sequence ID" value="NZ_LECT01000015.1"/>
</dbReference>
<name>A0A0J1EL14_RHOIS</name>
<dbReference type="STRING" id="595434.RISK_001450"/>
<organism evidence="2 3">
    <name type="scientific">Rhodopirellula islandica</name>
    <dbReference type="NCBI Taxonomy" id="595434"/>
    <lineage>
        <taxon>Bacteria</taxon>
        <taxon>Pseudomonadati</taxon>
        <taxon>Planctomycetota</taxon>
        <taxon>Planctomycetia</taxon>
        <taxon>Pirellulales</taxon>
        <taxon>Pirellulaceae</taxon>
        <taxon>Rhodopirellula</taxon>
    </lineage>
</organism>
<dbReference type="PATRIC" id="fig|595434.4.peg.1387"/>
<feature type="compositionally biased region" description="Polar residues" evidence="1">
    <location>
        <begin position="895"/>
        <end position="911"/>
    </location>
</feature>
<sequence>MLIRGWLLPCWYGLAVAVCFLGVTQTSAQQPGEDAAREALEAAGLADRFENNLPQPNQDLAFQDVAPPLAYRVAQQAFFRGEITRAIAILNQLERDAASTSTMRHLLGRISIRTLLGECHLQAGDLAAAAEHYDTAIQVIVANPTFLSGIQWRVLTSPPSDIPRRRSVGTSRQIEDDFNRLMEAPNELVRTNLDLWPSAERVPLVRLRRYLMAGVPAGNWFISEDLPENIDQLRGLDIAEVLRQLSLAAYRMRWLRGRAFVLQNPVGQQLLAATVPPGVLGSDQRFHAAGTLVAASRVAVRYHAGDDSDIQLVEPLDQISGGFHVLTPIARLTRLRSLSNRWMTHRQIANQEMRLREGLPAVVLPSRQDLVEFVETAVSTSEVSFALGQFQLAVECFELALDELDRWEDIESLALALERDLVTRSEILRRQTPAIAYQLRVFAARAALLANRPAAAGNHLSMSERFRRARRLDLPHSAAVANWLQLQVDVQRTVGLARLDPEGDDAKNLQTLKELQRRRIVREELLEQTRRFASGMQTSDPSAEVRSITHPLAFRFWELQLPNQNRVPAATRSQRYQSHWRESLAGQDLTAFDQFCFELDRQSWTGLGVRLAVAAGEAERVAVRMDEQQSASARNTLGELPGTTDLRCALRQVLRNKELSLEDFFPNQADLNKELQALAPAMQLNPRVLGLDAAILHERLQGQLSSLASNQALLPRVEPPPIPERNERPDWSVLPANMAIVSFQVDDDNVVGTLVHRNQASHWQVRSATELRQQCERWLATILSLPTTVDEIENKAQRLRTQQMELELTQRLFPPLCGIDHPGIQHVIVVPSGFLWQLPFEELVIRHDANDQTQRWRDRGTVAYAHTLGTAMSVATSPSQDFVPEDSDPVARWDASQSGVSPSLNDPPSETVSAGPIATWGDSVWWGSISQNSLVPPEASVPLASQGERATSRGVHAWDQRLGQVGQVGLHGWVDLSSKYPPFEKVSQILRPEIQNHLFVQASRLHAAGLEDLVMPRLPAMQEASDLLVEELSMELGQVRFREAWERSLEILRVSEFTFPEGVNLVPLTNAAGGMAGNHPRVQLPYIHLPFSGL</sequence>
<evidence type="ECO:0000256" key="1">
    <source>
        <dbReference type="SAM" id="MobiDB-lite"/>
    </source>
</evidence>
<dbReference type="Proteomes" id="UP000036367">
    <property type="component" value="Unassembled WGS sequence"/>
</dbReference>
<dbReference type="AlphaFoldDB" id="A0A0J1EL14"/>
<proteinExistence type="predicted"/>
<gene>
    <name evidence="2" type="ORF">RISK_001450</name>
</gene>
<dbReference type="OrthoDB" id="222824at2"/>
<evidence type="ECO:0000313" key="2">
    <source>
        <dbReference type="EMBL" id="KLU06239.1"/>
    </source>
</evidence>
<feature type="region of interest" description="Disordered" evidence="1">
    <location>
        <begin position="877"/>
        <end position="911"/>
    </location>
</feature>
<evidence type="ECO:0000313" key="3">
    <source>
        <dbReference type="Proteomes" id="UP000036367"/>
    </source>
</evidence>
<reference evidence="2" key="1">
    <citation type="submission" date="2015-05" db="EMBL/GenBank/DDBJ databases">
        <title>Permanent draft genome of Rhodopirellula islandicus K833.</title>
        <authorList>
            <person name="Kizina J."/>
            <person name="Richter M."/>
            <person name="Glockner F.O."/>
            <person name="Harder J."/>
        </authorList>
    </citation>
    <scope>NUCLEOTIDE SEQUENCE [LARGE SCALE GENOMIC DNA]</scope>
    <source>
        <strain evidence="2">K833</strain>
    </source>
</reference>